<dbReference type="SUPFAM" id="SSF53254">
    <property type="entry name" value="Phosphoglycerate mutase-like"/>
    <property type="match status" value="1"/>
</dbReference>
<dbReference type="GO" id="GO:0016791">
    <property type="term" value="F:phosphatase activity"/>
    <property type="evidence" value="ECO:0007669"/>
    <property type="project" value="TreeGrafter"/>
</dbReference>
<name>A0A0P9ETH3_9ARCH</name>
<dbReference type="OrthoDB" id="304253at2157"/>
<dbReference type="EMBL" id="LJCQ01000085">
    <property type="protein sequence ID" value="KPV47364.1"/>
    <property type="molecule type" value="Genomic_DNA"/>
</dbReference>
<dbReference type="InterPro" id="IPR029033">
    <property type="entry name" value="His_PPase_superfam"/>
</dbReference>
<dbReference type="GeneID" id="84222603"/>
<dbReference type="PANTHER" id="PTHR48100">
    <property type="entry name" value="BROAD-SPECIFICITY PHOSPHATASE YOR283W-RELATED"/>
    <property type="match status" value="1"/>
</dbReference>
<reference evidence="2 3" key="2">
    <citation type="submission" date="2015-09" db="EMBL/GenBank/DDBJ databases">
        <title>Heavy metals and arsenic resistance mechanisms in polyextremophilic archaea of the family Ferroplasmaceae.</title>
        <authorList>
            <person name="Bulaev A.G."/>
            <person name="Kanygina A.V."/>
        </authorList>
    </citation>
    <scope>NUCLEOTIDE SEQUENCE [LARGE SCALE GENOMIC DNA]</scope>
    <source>
        <strain evidence="2 3">VT</strain>
    </source>
</reference>
<dbReference type="GO" id="GO:0005737">
    <property type="term" value="C:cytoplasm"/>
    <property type="evidence" value="ECO:0007669"/>
    <property type="project" value="TreeGrafter"/>
</dbReference>
<dbReference type="InterPro" id="IPR050275">
    <property type="entry name" value="PGM_Phosphatase"/>
</dbReference>
<dbReference type="CDD" id="cd07067">
    <property type="entry name" value="HP_PGM_like"/>
    <property type="match status" value="1"/>
</dbReference>
<dbReference type="PANTHER" id="PTHR48100:SF1">
    <property type="entry name" value="HISTIDINE PHOSPHATASE FAMILY PROTEIN-RELATED"/>
    <property type="match status" value="1"/>
</dbReference>
<dbReference type="InterPro" id="IPR013078">
    <property type="entry name" value="His_Pase_superF_clade-1"/>
</dbReference>
<dbReference type="AlphaFoldDB" id="A0A0P9ETH3"/>
<protein>
    <submittedName>
        <fullName evidence="1">Phosphoglycerate mutase</fullName>
    </submittedName>
</protein>
<dbReference type="Pfam" id="PF00300">
    <property type="entry name" value="His_Phos_1"/>
    <property type="match status" value="1"/>
</dbReference>
<dbReference type="Proteomes" id="UP000050320">
    <property type="component" value="Unassembled WGS sequence"/>
</dbReference>
<dbReference type="NCBIfam" id="NF038349">
    <property type="entry name" value="dPGM_arch"/>
    <property type="match status" value="1"/>
</dbReference>
<organism evidence="1 4">
    <name type="scientific">Acidiplasma aeolicum</name>
    <dbReference type="NCBI Taxonomy" id="507754"/>
    <lineage>
        <taxon>Archaea</taxon>
        <taxon>Methanobacteriati</taxon>
        <taxon>Thermoplasmatota</taxon>
        <taxon>Thermoplasmata</taxon>
        <taxon>Thermoplasmatales</taxon>
        <taxon>Ferroplasmaceae</taxon>
        <taxon>Acidiplasma</taxon>
    </lineage>
</organism>
<dbReference type="PIRSF" id="PIRSF000709">
    <property type="entry name" value="6PFK_2-Ptase"/>
    <property type="match status" value="1"/>
</dbReference>
<dbReference type="Proteomes" id="UP000050515">
    <property type="component" value="Unassembled WGS sequence"/>
</dbReference>
<dbReference type="RefSeq" id="WP_048101417.1">
    <property type="nucleotide sequence ID" value="NZ_JBBYJF010000012.1"/>
</dbReference>
<sequence length="190" mass="21800">MDYAVLIRHGESYTNRTGILSRDLNKYGLTETGEEMARFTGEQLKNLKFTGIISSPVLRAVQTSKILASYVNLDITVDNRAIESDFGVYDGKRIIEIPNKKREELGMESFQSQMERMIDLINSYDGRYIIVSHAFPIRCAICYYLDLNEEESFGIDIRYASMSFIDVKRKKPLSIGSLLITDRIKKIFKS</sequence>
<comment type="caution">
    <text evidence="1">The sequence shown here is derived from an EMBL/GenBank/DDBJ whole genome shotgun (WGS) entry which is preliminary data.</text>
</comment>
<accession>A0A0P9ETH3</accession>
<keyword evidence="3" id="KW-1185">Reference proteome</keyword>
<evidence type="ECO:0000313" key="2">
    <source>
        <dbReference type="EMBL" id="KQB36222.1"/>
    </source>
</evidence>
<dbReference type="PATRIC" id="fig|507754.4.peg.681"/>
<reference evidence="1 4" key="1">
    <citation type="submission" date="2015-09" db="EMBL/GenBank/DDBJ databases">
        <title>Draft genome sequence of Acidiplasma aeolicum DSM 18409.</title>
        <authorList>
            <person name="Hemp J."/>
        </authorList>
    </citation>
    <scope>NUCLEOTIDE SEQUENCE [LARGE SCALE GENOMIC DNA]</scope>
    <source>
        <strain evidence="1 4">V</strain>
    </source>
</reference>
<proteinExistence type="predicted"/>
<evidence type="ECO:0000313" key="4">
    <source>
        <dbReference type="Proteomes" id="UP000050515"/>
    </source>
</evidence>
<dbReference type="InterPro" id="IPR054929">
    <property type="entry name" value="dPGM_arch"/>
</dbReference>
<gene>
    <name evidence="2" type="ORF">AOG54_07800</name>
    <name evidence="1" type="ORF">SE19_01375</name>
</gene>
<evidence type="ECO:0000313" key="1">
    <source>
        <dbReference type="EMBL" id="KPV47364.1"/>
    </source>
</evidence>
<dbReference type="SMART" id="SM00855">
    <property type="entry name" value="PGAM"/>
    <property type="match status" value="1"/>
</dbReference>
<dbReference type="EMBL" id="LKBG01000037">
    <property type="protein sequence ID" value="KQB36222.1"/>
    <property type="molecule type" value="Genomic_DNA"/>
</dbReference>
<evidence type="ECO:0000313" key="3">
    <source>
        <dbReference type="Proteomes" id="UP000050320"/>
    </source>
</evidence>
<dbReference type="Gene3D" id="3.40.50.1240">
    <property type="entry name" value="Phosphoglycerate mutase-like"/>
    <property type="match status" value="1"/>
</dbReference>